<dbReference type="PANTHER" id="PTHR21600:SF44">
    <property type="entry name" value="RIBOSOMAL LARGE SUBUNIT PSEUDOURIDINE SYNTHASE D"/>
    <property type="match status" value="1"/>
</dbReference>
<dbReference type="OrthoDB" id="9784108at2"/>
<dbReference type="InterPro" id="IPR050188">
    <property type="entry name" value="RluA_PseudoU_synthase"/>
</dbReference>
<dbReference type="PANTHER" id="PTHR21600">
    <property type="entry name" value="MITOCHONDRIAL RNA PSEUDOURIDINE SYNTHASE"/>
    <property type="match status" value="1"/>
</dbReference>
<dbReference type="CDD" id="cd02869">
    <property type="entry name" value="PseudoU_synth_RluA_like"/>
    <property type="match status" value="1"/>
</dbReference>
<name>Q7UQ77_RHOBA</name>
<keyword evidence="4" id="KW-1185">Reference proteome</keyword>
<evidence type="ECO:0000256" key="1">
    <source>
        <dbReference type="ARBA" id="ARBA00010876"/>
    </source>
</evidence>
<reference evidence="3 4" key="1">
    <citation type="journal article" date="2003" name="Proc. Natl. Acad. Sci. U.S.A.">
        <title>Complete genome sequence of the marine planctomycete Pirellula sp. strain 1.</title>
        <authorList>
            <person name="Gloeckner F.O."/>
            <person name="Kube M."/>
            <person name="Bauer M."/>
            <person name="Teeling H."/>
            <person name="Lombardot T."/>
            <person name="Ludwig W."/>
            <person name="Gade D."/>
            <person name="Beck A."/>
            <person name="Borzym K."/>
            <person name="Heitmann K."/>
            <person name="Rabus R."/>
            <person name="Schlesner H."/>
            <person name="Amann R."/>
            <person name="Reinhardt R."/>
        </authorList>
    </citation>
    <scope>NUCLEOTIDE SEQUENCE [LARGE SCALE GENOMIC DNA]</scope>
    <source>
        <strain evidence="4">DSM 10527 / NCIMB 13988 / SH1</strain>
    </source>
</reference>
<dbReference type="HOGENOM" id="CLU_016902_11_2_0"/>
<gene>
    <name evidence="3" type="primary">rluD</name>
    <name evidence="3" type="ordered locus">RB6482</name>
</gene>
<dbReference type="KEGG" id="rba:RB6482"/>
<organism evidence="3 4">
    <name type="scientific">Rhodopirellula baltica (strain DSM 10527 / NCIMB 13988 / SH1)</name>
    <dbReference type="NCBI Taxonomy" id="243090"/>
    <lineage>
        <taxon>Bacteria</taxon>
        <taxon>Pseudomonadati</taxon>
        <taxon>Planctomycetota</taxon>
        <taxon>Planctomycetia</taxon>
        <taxon>Pirellulales</taxon>
        <taxon>Pirellulaceae</taxon>
        <taxon>Rhodopirellula</taxon>
    </lineage>
</organism>
<dbReference type="GO" id="GO:0009982">
    <property type="term" value="F:pseudouridine synthase activity"/>
    <property type="evidence" value="ECO:0000318"/>
    <property type="project" value="GO_Central"/>
</dbReference>
<dbReference type="InParanoid" id="Q7UQ77"/>
<dbReference type="eggNOG" id="COG0564">
    <property type="taxonomic scope" value="Bacteria"/>
</dbReference>
<proteinExistence type="inferred from homology"/>
<dbReference type="EMBL" id="BX294144">
    <property type="protein sequence ID" value="CAD74828.1"/>
    <property type="molecule type" value="Genomic_DNA"/>
</dbReference>
<dbReference type="Proteomes" id="UP000001025">
    <property type="component" value="Chromosome"/>
</dbReference>
<dbReference type="SUPFAM" id="SSF55120">
    <property type="entry name" value="Pseudouridine synthase"/>
    <property type="match status" value="1"/>
</dbReference>
<dbReference type="GO" id="GO:0000455">
    <property type="term" value="P:enzyme-directed rRNA pseudouridine synthesis"/>
    <property type="evidence" value="ECO:0000318"/>
    <property type="project" value="GO_Central"/>
</dbReference>
<dbReference type="GO" id="GO:0003723">
    <property type="term" value="F:RNA binding"/>
    <property type="evidence" value="ECO:0007669"/>
    <property type="project" value="InterPro"/>
</dbReference>
<dbReference type="InterPro" id="IPR020103">
    <property type="entry name" value="PsdUridine_synth_cat_dom_sf"/>
</dbReference>
<dbReference type="EnsemblBacteria" id="CAD74828">
    <property type="protein sequence ID" value="CAD74828"/>
    <property type="gene ID" value="RB6482"/>
</dbReference>
<dbReference type="Pfam" id="PF00849">
    <property type="entry name" value="PseudoU_synth_2"/>
    <property type="match status" value="1"/>
</dbReference>
<protein>
    <submittedName>
        <fullName evidence="3">Ribosomal large subunit pseudouridine synthase D</fullName>
    </submittedName>
</protein>
<dbReference type="AlphaFoldDB" id="Q7UQ77"/>
<dbReference type="Gene3D" id="3.30.2350.10">
    <property type="entry name" value="Pseudouridine synthase"/>
    <property type="match status" value="1"/>
</dbReference>
<sequence length="256" mass="28490">MPDSKFALADSPIGGETFFIRDSRNMSEVDVIYEDNHLLVVNKPTKLATMGAAGQPTLHSLGCDYIRRTCNKPNKVYLGIVSRLDSMTSGVIVMARTSKAASRLTPQFANHSGDGAKKTYLAVVSGRVEQQQGTLVDDVYKDDAAHRMRVAHHSRSDAKEARLEYEVLGCDRELTLLMVKPLTGRKHQIRLQWAEVGFPILGDTKYGSERSWPTGIALHSWRLSIMHPTKKERMTFEAPIPDAWASRLGTNLLAKP</sequence>
<accession>Q7UQ77</accession>
<evidence type="ECO:0000259" key="2">
    <source>
        <dbReference type="Pfam" id="PF00849"/>
    </source>
</evidence>
<evidence type="ECO:0000313" key="3">
    <source>
        <dbReference type="EMBL" id="CAD74828.1"/>
    </source>
</evidence>
<dbReference type="STRING" id="243090.RB6482"/>
<evidence type="ECO:0000313" key="4">
    <source>
        <dbReference type="Proteomes" id="UP000001025"/>
    </source>
</evidence>
<feature type="domain" description="Pseudouridine synthase RsuA/RluA-like" evidence="2">
    <location>
        <begin position="37"/>
        <end position="194"/>
    </location>
</feature>
<comment type="similarity">
    <text evidence="1">Belongs to the pseudouridine synthase RluA family.</text>
</comment>
<dbReference type="InterPro" id="IPR006145">
    <property type="entry name" value="PsdUridine_synth_RsuA/RluA"/>
</dbReference>
<dbReference type="GO" id="GO:0140098">
    <property type="term" value="F:catalytic activity, acting on RNA"/>
    <property type="evidence" value="ECO:0007669"/>
    <property type="project" value="UniProtKB-ARBA"/>
</dbReference>